<keyword evidence="3" id="KW-1185">Reference proteome</keyword>
<evidence type="ECO:0000313" key="3">
    <source>
        <dbReference type="Proteomes" id="UP000678499"/>
    </source>
</evidence>
<evidence type="ECO:0000256" key="1">
    <source>
        <dbReference type="SAM" id="MobiDB-lite"/>
    </source>
</evidence>
<feature type="region of interest" description="Disordered" evidence="1">
    <location>
        <begin position="1"/>
        <end position="27"/>
    </location>
</feature>
<dbReference type="EMBL" id="OA883708">
    <property type="protein sequence ID" value="CAD7279515.1"/>
    <property type="molecule type" value="Genomic_DNA"/>
</dbReference>
<dbReference type="EMBL" id="CAJPEX010001671">
    <property type="protein sequence ID" value="CAG0919667.1"/>
    <property type="molecule type" value="Genomic_DNA"/>
</dbReference>
<reference evidence="2" key="1">
    <citation type="submission" date="2020-11" db="EMBL/GenBank/DDBJ databases">
        <authorList>
            <person name="Tran Van P."/>
        </authorList>
    </citation>
    <scope>NUCLEOTIDE SEQUENCE</scope>
</reference>
<proteinExistence type="predicted"/>
<accession>A0A7R9BRX1</accession>
<feature type="compositionally biased region" description="Polar residues" evidence="1">
    <location>
        <begin position="1"/>
        <end position="26"/>
    </location>
</feature>
<gene>
    <name evidence="2" type="ORF">NMOB1V02_LOCUS7187</name>
</gene>
<dbReference type="Proteomes" id="UP000678499">
    <property type="component" value="Unassembled WGS sequence"/>
</dbReference>
<evidence type="ECO:0000313" key="2">
    <source>
        <dbReference type="EMBL" id="CAD7279515.1"/>
    </source>
</evidence>
<dbReference type="AlphaFoldDB" id="A0A7R9BRX1"/>
<sequence>MADAATETTPLVGSSTAALPASSTVGHGSIEVDGARETLTTFGNPTAGEIAWHRAKQFKSLILGLLRCSKTAPITKTL</sequence>
<name>A0A7R9BRX1_9CRUS</name>
<protein>
    <submittedName>
        <fullName evidence="2">Uncharacterized protein</fullName>
    </submittedName>
</protein>
<organism evidence="2">
    <name type="scientific">Notodromas monacha</name>
    <dbReference type="NCBI Taxonomy" id="399045"/>
    <lineage>
        <taxon>Eukaryota</taxon>
        <taxon>Metazoa</taxon>
        <taxon>Ecdysozoa</taxon>
        <taxon>Arthropoda</taxon>
        <taxon>Crustacea</taxon>
        <taxon>Oligostraca</taxon>
        <taxon>Ostracoda</taxon>
        <taxon>Podocopa</taxon>
        <taxon>Podocopida</taxon>
        <taxon>Cypridocopina</taxon>
        <taxon>Cypridoidea</taxon>
        <taxon>Cyprididae</taxon>
        <taxon>Notodromas</taxon>
    </lineage>
</organism>